<dbReference type="EMBL" id="QAOT01000017">
    <property type="protein sequence ID" value="PTR14235.1"/>
    <property type="molecule type" value="Genomic_DNA"/>
</dbReference>
<accession>A0A2T5JVN8</accession>
<feature type="transmembrane region" description="Helical" evidence="1">
    <location>
        <begin position="49"/>
        <end position="68"/>
    </location>
</feature>
<keyword evidence="1" id="KW-1133">Transmembrane helix</keyword>
<feature type="transmembrane region" description="Helical" evidence="1">
    <location>
        <begin position="12"/>
        <end position="37"/>
    </location>
</feature>
<evidence type="ECO:0000313" key="3">
    <source>
        <dbReference type="Proteomes" id="UP000244060"/>
    </source>
</evidence>
<protein>
    <submittedName>
        <fullName evidence="2">Uncharacterized protein</fullName>
    </submittedName>
</protein>
<dbReference type="AlphaFoldDB" id="A0A2T5JVN8"/>
<name>A0A2T5JVN8_9RHOB</name>
<keyword evidence="1" id="KW-0472">Membrane</keyword>
<dbReference type="Proteomes" id="UP000244060">
    <property type="component" value="Unassembled WGS sequence"/>
</dbReference>
<proteinExistence type="predicted"/>
<reference evidence="2 3" key="1">
    <citation type="submission" date="2018-04" db="EMBL/GenBank/DDBJ databases">
        <title>Genomic Encyclopedia of Type Strains, Phase III (KMG-III): the genomes of soil and plant-associated and newly described type strains.</title>
        <authorList>
            <person name="Whitman W."/>
        </authorList>
    </citation>
    <scope>NUCLEOTIDE SEQUENCE [LARGE SCALE GENOMIC DNA]</scope>
    <source>
        <strain evidence="2 3">KA25</strain>
    </source>
</reference>
<organism evidence="2 3">
    <name type="scientific">Cereibacter azotoformans</name>
    <dbReference type="NCBI Taxonomy" id="43057"/>
    <lineage>
        <taxon>Bacteria</taxon>
        <taxon>Pseudomonadati</taxon>
        <taxon>Pseudomonadota</taxon>
        <taxon>Alphaproteobacteria</taxon>
        <taxon>Rhodobacterales</taxon>
        <taxon>Paracoccaceae</taxon>
        <taxon>Cereibacter</taxon>
    </lineage>
</organism>
<keyword evidence="1" id="KW-0812">Transmembrane</keyword>
<evidence type="ECO:0000256" key="1">
    <source>
        <dbReference type="SAM" id="Phobius"/>
    </source>
</evidence>
<keyword evidence="3" id="KW-1185">Reference proteome</keyword>
<comment type="caution">
    <text evidence="2">The sequence shown here is derived from an EMBL/GenBank/DDBJ whole genome shotgun (WGS) entry which is preliminary data.</text>
</comment>
<sequence>MRNPGSSKEPHGRAPLVVSFLLGALVGIPIGMIWSWLDYGSFELGYMSNHVLGAALMAGLIALGITLLRRWLRRNPM</sequence>
<evidence type="ECO:0000313" key="2">
    <source>
        <dbReference type="EMBL" id="PTR14235.1"/>
    </source>
</evidence>
<dbReference type="RefSeq" id="WP_011911100.1">
    <property type="nucleotide sequence ID" value="NZ_CP089967.1"/>
</dbReference>
<gene>
    <name evidence="2" type="ORF">C8J28_1174</name>
</gene>
<dbReference type="OrthoDB" id="9949249at2"/>